<dbReference type="InterPro" id="IPR000891">
    <property type="entry name" value="PYR_CT"/>
</dbReference>
<keyword evidence="12" id="KW-0012">Acyltransferase</keyword>
<dbReference type="SUPFAM" id="SSF110921">
    <property type="entry name" value="2-isopropylmalate synthase LeuA, allosteric (dimerisation) domain"/>
    <property type="match status" value="1"/>
</dbReference>
<dbReference type="CDD" id="cd07942">
    <property type="entry name" value="DRE_TIM_LeuA"/>
    <property type="match status" value="1"/>
</dbReference>
<comment type="pathway">
    <text evidence="2 10">Amino-acid biosynthesis; L-leucine biosynthesis; L-leucine from 3-methyl-2-oxobutanoate: step 1/4.</text>
</comment>
<dbReference type="InterPro" id="IPR039371">
    <property type="entry name" value="LeuA_N_DRE-TIM"/>
</dbReference>
<dbReference type="SUPFAM" id="SSF89000">
    <property type="entry name" value="post-HMGL domain-like"/>
    <property type="match status" value="1"/>
</dbReference>
<comment type="subunit">
    <text evidence="10">Homodimer.</text>
</comment>
<evidence type="ECO:0000259" key="11">
    <source>
        <dbReference type="PROSITE" id="PS50991"/>
    </source>
</evidence>
<evidence type="ECO:0000256" key="1">
    <source>
        <dbReference type="ARBA" id="ARBA00000064"/>
    </source>
</evidence>
<evidence type="ECO:0000313" key="12">
    <source>
        <dbReference type="EMBL" id="CAA6811675.1"/>
    </source>
</evidence>
<evidence type="ECO:0000256" key="3">
    <source>
        <dbReference type="ARBA" id="ARBA00009767"/>
    </source>
</evidence>
<sequence>MKYQPYPKVNLKDRTWPDNEITKPPIWCSVDLRDGNQALVKPMDIDEKLKLFKLLVDIGFKEIEIGFPSASETEFEFTRKIIEDGLIPDDVSIQVLTQAREHLIAKTALAVKGAKNVILHLYNSTSVAQRKIVFKKTKEEIIELALNGVRIVKEEFKNYEGNLRLEYSPESFTGTELEFSCDICDAVVGAWNPKKDEKVIINLPATVELSTPNIYADQVEWMIRNLKHINNIYISVHNHNDRGTAVASSELALMAGAHRIEGTLFGNGERTGNVDIVTLALNMFTQGIDPKLKFNNLDEIRKVVEDVTDIKTHLRHPYVGDMVYTAFSGSHQDAIKKGMDLQGVDTIWEVPYLPIDPSDVGRDYEAIIMINSQSGKGGVSYILKSKYGYKIPKGMQAYVGIEVQKISDKSNRVLQNSEILKSFESHFVNRNEIVNIKNITLKSEKGKVSVKADFIIDGKTYHKELDSSGAIEAISEIFKELGIDFKVLEYSEHSLGSGAEAKAAAYFGIKKDNKIYYGVGIDDNITHSSIKGLISAINLSYKK</sequence>
<protein>
    <recommendedName>
        <fullName evidence="4 10">2-isopropylmalate synthase</fullName>
        <ecNumber evidence="4 10">2.3.3.13</ecNumber>
    </recommendedName>
    <alternativeName>
        <fullName evidence="10">Alpha-IPM synthase</fullName>
    </alternativeName>
    <alternativeName>
        <fullName evidence="10">Alpha-isopropylmalate synthase</fullName>
    </alternativeName>
</protein>
<comment type="similarity">
    <text evidence="3 10">Belongs to the alpha-IPM synthase/homocitrate synthase family. LeuA type 2 subfamily.</text>
</comment>
<dbReference type="SUPFAM" id="SSF51569">
    <property type="entry name" value="Aldolase"/>
    <property type="match status" value="1"/>
</dbReference>
<dbReference type="Pfam" id="PF08502">
    <property type="entry name" value="LeuA_dimer"/>
    <property type="match status" value="1"/>
</dbReference>
<dbReference type="GO" id="GO:0009098">
    <property type="term" value="P:L-leucine biosynthetic process"/>
    <property type="evidence" value="ECO:0007669"/>
    <property type="project" value="UniProtKB-UniRule"/>
</dbReference>
<evidence type="ECO:0000256" key="10">
    <source>
        <dbReference type="HAMAP-Rule" id="MF_00572"/>
    </source>
</evidence>
<evidence type="ECO:0000256" key="5">
    <source>
        <dbReference type="ARBA" id="ARBA00022430"/>
    </source>
</evidence>
<dbReference type="PROSITE" id="PS50991">
    <property type="entry name" value="PYR_CT"/>
    <property type="match status" value="1"/>
</dbReference>
<accession>A0A6S6T509</accession>
<dbReference type="EMBL" id="CACVAW010000044">
    <property type="protein sequence ID" value="CAA6811675.1"/>
    <property type="molecule type" value="Genomic_DNA"/>
</dbReference>
<name>A0A6S6T509_9BACT</name>
<evidence type="ECO:0000256" key="4">
    <source>
        <dbReference type="ARBA" id="ARBA00012973"/>
    </source>
</evidence>
<dbReference type="HAMAP" id="MF_00572">
    <property type="entry name" value="LeuA_type2"/>
    <property type="match status" value="1"/>
</dbReference>
<dbReference type="EC" id="2.3.3.13" evidence="4 10"/>
<feature type="region of interest" description="Regulatory domain" evidence="10">
    <location>
        <begin position="430"/>
        <end position="543"/>
    </location>
</feature>
<comment type="cofactor">
    <cofactor evidence="10">
        <name>Mg(2+)</name>
        <dbReference type="ChEBI" id="CHEBI:18420"/>
    </cofactor>
</comment>
<dbReference type="UniPathway" id="UPA00048">
    <property type="reaction ID" value="UER00070"/>
</dbReference>
<dbReference type="PANTHER" id="PTHR46911">
    <property type="match status" value="1"/>
</dbReference>
<keyword evidence="10" id="KW-0460">Magnesium</keyword>
<dbReference type="SMART" id="SM00917">
    <property type="entry name" value="LeuA_dimer"/>
    <property type="match status" value="1"/>
</dbReference>
<keyword evidence="5 10" id="KW-0432">Leucine biosynthesis</keyword>
<evidence type="ECO:0000256" key="6">
    <source>
        <dbReference type="ARBA" id="ARBA00022605"/>
    </source>
</evidence>
<feature type="binding site" evidence="10">
    <location>
        <position position="239"/>
    </location>
    <ligand>
        <name>Mg(2+)</name>
        <dbReference type="ChEBI" id="CHEBI:18420"/>
    </ligand>
</feature>
<dbReference type="GO" id="GO:0003985">
    <property type="term" value="F:acetyl-CoA C-acetyltransferase activity"/>
    <property type="evidence" value="ECO:0007669"/>
    <property type="project" value="UniProtKB-UniRule"/>
</dbReference>
<dbReference type="PANTHER" id="PTHR46911:SF1">
    <property type="entry name" value="2-ISOPROPYLMALATE SYNTHASE"/>
    <property type="match status" value="1"/>
</dbReference>
<feature type="binding site" evidence="10">
    <location>
        <position position="273"/>
    </location>
    <ligand>
        <name>Mg(2+)</name>
        <dbReference type="ChEBI" id="CHEBI:18420"/>
    </ligand>
</feature>
<comment type="function">
    <text evidence="10">Catalyzes the condensation of the acetyl group of acetyl-CoA with 3-methyl-2-oxobutanoate (2-ketoisovalerate) to form 3-carboxy-3-hydroxy-4-methylpentanoate (2-isopropylmalate).</text>
</comment>
<keyword evidence="6 10" id="KW-0028">Amino-acid biosynthesis</keyword>
<dbReference type="InterPro" id="IPR005668">
    <property type="entry name" value="IPM_Synthase"/>
</dbReference>
<feature type="domain" description="Pyruvate carboxyltransferase" evidence="11">
    <location>
        <begin position="25"/>
        <end position="298"/>
    </location>
</feature>
<dbReference type="InterPro" id="IPR054692">
    <property type="entry name" value="LeuA-like_post-cat"/>
</dbReference>
<dbReference type="InterPro" id="IPR013709">
    <property type="entry name" value="2-isopropylmalate_synth_dimer"/>
</dbReference>
<evidence type="ECO:0000256" key="8">
    <source>
        <dbReference type="ARBA" id="ARBA00022723"/>
    </source>
</evidence>
<dbReference type="GO" id="GO:0005737">
    <property type="term" value="C:cytoplasm"/>
    <property type="evidence" value="ECO:0007669"/>
    <property type="project" value="UniProtKB-SubCell"/>
</dbReference>
<reference evidence="12" key="1">
    <citation type="submission" date="2020-01" db="EMBL/GenBank/DDBJ databases">
        <authorList>
            <person name="Meier V. D."/>
            <person name="Meier V D."/>
        </authorList>
    </citation>
    <scope>NUCLEOTIDE SEQUENCE</scope>
    <source>
        <strain evidence="12">HLG_WM_MAG_12</strain>
    </source>
</reference>
<dbReference type="InterPro" id="IPR002034">
    <property type="entry name" value="AIPM/Hcit_synth_CS"/>
</dbReference>
<dbReference type="NCBIfam" id="NF002991">
    <property type="entry name" value="PRK03739.1"/>
    <property type="match status" value="1"/>
</dbReference>
<proteinExistence type="inferred from homology"/>
<feature type="binding site" evidence="10">
    <location>
        <position position="237"/>
    </location>
    <ligand>
        <name>Mg(2+)</name>
        <dbReference type="ChEBI" id="CHEBI:18420"/>
    </ligand>
</feature>
<comment type="subcellular location">
    <subcellularLocation>
        <location evidence="10">Cytoplasm</location>
    </subcellularLocation>
</comment>
<dbReference type="Gene3D" id="3.30.160.270">
    <property type="match status" value="1"/>
</dbReference>
<keyword evidence="7 10" id="KW-0808">Transferase</keyword>
<comment type="catalytic activity">
    <reaction evidence="1 10">
        <text>3-methyl-2-oxobutanoate + acetyl-CoA + H2O = (2S)-2-isopropylmalate + CoA + H(+)</text>
        <dbReference type="Rhea" id="RHEA:21524"/>
        <dbReference type="ChEBI" id="CHEBI:1178"/>
        <dbReference type="ChEBI" id="CHEBI:11851"/>
        <dbReference type="ChEBI" id="CHEBI:15377"/>
        <dbReference type="ChEBI" id="CHEBI:15378"/>
        <dbReference type="ChEBI" id="CHEBI:57287"/>
        <dbReference type="ChEBI" id="CHEBI:57288"/>
        <dbReference type="EC" id="2.3.3.13"/>
    </reaction>
</comment>
<feature type="binding site" evidence="10">
    <location>
        <position position="34"/>
    </location>
    <ligand>
        <name>Mg(2+)</name>
        <dbReference type="ChEBI" id="CHEBI:18420"/>
    </ligand>
</feature>
<dbReference type="GO" id="GO:0000287">
    <property type="term" value="F:magnesium ion binding"/>
    <property type="evidence" value="ECO:0007669"/>
    <property type="project" value="UniProtKB-UniRule"/>
</dbReference>
<dbReference type="PROSITE" id="PS00815">
    <property type="entry name" value="AIPM_HOMOCIT_SYNTH_1"/>
    <property type="match status" value="1"/>
</dbReference>
<evidence type="ECO:0000256" key="7">
    <source>
        <dbReference type="ARBA" id="ARBA00022679"/>
    </source>
</evidence>
<dbReference type="Pfam" id="PF00682">
    <property type="entry name" value="HMGL-like"/>
    <property type="match status" value="1"/>
</dbReference>
<organism evidence="12">
    <name type="scientific">uncultured Campylobacterales bacterium</name>
    <dbReference type="NCBI Taxonomy" id="352960"/>
    <lineage>
        <taxon>Bacteria</taxon>
        <taxon>Pseudomonadati</taxon>
        <taxon>Campylobacterota</taxon>
        <taxon>Epsilonproteobacteria</taxon>
        <taxon>Campylobacterales</taxon>
        <taxon>environmental samples</taxon>
    </lineage>
</organism>
<evidence type="ECO:0000256" key="2">
    <source>
        <dbReference type="ARBA" id="ARBA00004689"/>
    </source>
</evidence>
<keyword evidence="10" id="KW-0963">Cytoplasm</keyword>
<dbReference type="AlphaFoldDB" id="A0A6S6T509"/>
<keyword evidence="8 10" id="KW-0479">Metal-binding</keyword>
<dbReference type="InterPro" id="IPR013785">
    <property type="entry name" value="Aldolase_TIM"/>
</dbReference>
<dbReference type="Pfam" id="PF22615">
    <property type="entry name" value="IPMS_D2"/>
    <property type="match status" value="1"/>
</dbReference>
<dbReference type="PROSITE" id="PS00816">
    <property type="entry name" value="AIPM_HOMOCIT_SYNTH_2"/>
    <property type="match status" value="1"/>
</dbReference>
<evidence type="ECO:0000256" key="9">
    <source>
        <dbReference type="ARBA" id="ARBA00023304"/>
    </source>
</evidence>
<dbReference type="InterPro" id="IPR036230">
    <property type="entry name" value="LeuA_allosteric_dom_sf"/>
</dbReference>
<dbReference type="Gene3D" id="3.20.20.70">
    <property type="entry name" value="Aldolase class I"/>
    <property type="match status" value="1"/>
</dbReference>
<gene>
    <name evidence="10" type="primary">leuA</name>
    <name evidence="12" type="ORF">HELGO_WM6460</name>
</gene>
<keyword evidence="9 10" id="KW-0100">Branched-chain amino acid biosynthesis</keyword>
<dbReference type="GO" id="GO:0003852">
    <property type="term" value="F:2-isopropylmalate synthase activity"/>
    <property type="evidence" value="ECO:0007669"/>
    <property type="project" value="UniProtKB-UniRule"/>
</dbReference>